<dbReference type="Proteomes" id="UP001229421">
    <property type="component" value="Unassembled WGS sequence"/>
</dbReference>
<feature type="compositionally biased region" description="Acidic residues" evidence="6">
    <location>
        <begin position="141"/>
        <end position="151"/>
    </location>
</feature>
<feature type="region of interest" description="Disordered" evidence="6">
    <location>
        <begin position="129"/>
        <end position="204"/>
    </location>
</feature>
<keyword evidence="8" id="KW-1185">Reference proteome</keyword>
<comment type="similarity">
    <text evidence="5">Belongs to the ESV1 family.</text>
</comment>
<evidence type="ECO:0000313" key="7">
    <source>
        <dbReference type="EMBL" id="KAK1439516.1"/>
    </source>
</evidence>
<organism evidence="7 8">
    <name type="scientific">Tagetes erecta</name>
    <name type="common">African marigold</name>
    <dbReference type="NCBI Taxonomy" id="13708"/>
    <lineage>
        <taxon>Eukaryota</taxon>
        <taxon>Viridiplantae</taxon>
        <taxon>Streptophyta</taxon>
        <taxon>Embryophyta</taxon>
        <taxon>Tracheophyta</taxon>
        <taxon>Spermatophyta</taxon>
        <taxon>Magnoliopsida</taxon>
        <taxon>eudicotyledons</taxon>
        <taxon>Gunneridae</taxon>
        <taxon>Pentapetalae</taxon>
        <taxon>asterids</taxon>
        <taxon>campanulids</taxon>
        <taxon>Asterales</taxon>
        <taxon>Asteraceae</taxon>
        <taxon>Asteroideae</taxon>
        <taxon>Heliantheae alliance</taxon>
        <taxon>Tageteae</taxon>
        <taxon>Tagetes</taxon>
    </lineage>
</organism>
<feature type="compositionally biased region" description="Polar residues" evidence="6">
    <location>
        <begin position="153"/>
        <end position="163"/>
    </location>
</feature>
<evidence type="ECO:0000256" key="3">
    <source>
        <dbReference type="ARBA" id="ARBA00022640"/>
    </source>
</evidence>
<dbReference type="PANTHER" id="PTHR34113:SF2">
    <property type="entry name" value="PROTEIN LIKE EARLY STARVATION, CHLOROPLASTIC"/>
    <property type="match status" value="1"/>
</dbReference>
<dbReference type="PANTHER" id="PTHR34113">
    <property type="entry name" value="INACTIVE PURPLE ACID PHOSPHATASE-LIKE PROTEIN"/>
    <property type="match status" value="1"/>
</dbReference>
<gene>
    <name evidence="7" type="ORF">QVD17_05335</name>
</gene>
<dbReference type="EMBL" id="JAUHHV010000001">
    <property type="protein sequence ID" value="KAK1439516.1"/>
    <property type="molecule type" value="Genomic_DNA"/>
</dbReference>
<dbReference type="GO" id="GO:2000904">
    <property type="term" value="P:regulation of starch metabolic process"/>
    <property type="evidence" value="ECO:0007669"/>
    <property type="project" value="TreeGrafter"/>
</dbReference>
<comment type="subcellular location">
    <subcellularLocation>
        <location evidence="1">Plastid</location>
        <location evidence="1">Chloroplast stroma</location>
    </subcellularLocation>
</comment>
<evidence type="ECO:0000256" key="4">
    <source>
        <dbReference type="ARBA" id="ARBA00022946"/>
    </source>
</evidence>
<evidence type="ECO:0000256" key="1">
    <source>
        <dbReference type="ARBA" id="ARBA00004470"/>
    </source>
</evidence>
<keyword evidence="2" id="KW-0150">Chloroplast</keyword>
<sequence>MSSQFHLTFTPYHTTKHKFLETHTRFVFPTDSRTKRFIVRVSDGGGGSYLDMWKKAMDRERKEIEFNKIAENVVGEEINGEVEDLEMKSSEFLKMLQVPTEERDRIQRIQVIDRAAAAIAVASTLLKEEKTQNQSAGIGNVDDEDDDDDFTVGDSQQGSTSIGTPGPSFWSWVPPSGSDVEDGAASSRSVSPYPKQPNPVMELEPSTTHLSLPFESKNYNLSLPPFQSLMEVEKQGVPGSSPQLSEEHEVDKMFTTHAEDAAHALAEVDPLSSHGTSPEGSMWWKETGTEVRADGVVCRWTLTRGVTADKSIEWEEKYWEAADEFGYKELGSEKSGRDASGNVWREFWKESMSQIEGCLHIEKTADKWGKNGKGDEWQEKWFEHYGAGQAEKWAHKWCSIDPSTQLEAGHAHVWHERWGEKYDGQGGSVKYTDKWAERSEGDGWTKWGDKWDENFDPNGHGVKQGETWWEGKYGERWNKTWGEGHNGSGWIHKYGKSSCGQHWDTHVQQDTWYERFPHYDFYHCYQNSVPLRQVKKPSER</sequence>
<dbReference type="GO" id="GO:0005982">
    <property type="term" value="P:starch metabolic process"/>
    <property type="evidence" value="ECO:0007669"/>
    <property type="project" value="TreeGrafter"/>
</dbReference>
<reference evidence="7" key="1">
    <citation type="journal article" date="2023" name="bioRxiv">
        <title>Improved chromosome-level genome assembly for marigold (Tagetes erecta).</title>
        <authorList>
            <person name="Jiang F."/>
            <person name="Yuan L."/>
            <person name="Wang S."/>
            <person name="Wang H."/>
            <person name="Xu D."/>
            <person name="Wang A."/>
            <person name="Fan W."/>
        </authorList>
    </citation>
    <scope>NUCLEOTIDE SEQUENCE</scope>
    <source>
        <strain evidence="7">WSJ</strain>
        <tissue evidence="7">Leaf</tissue>
    </source>
</reference>
<accession>A0AAD8PBE3</accession>
<dbReference type="InterPro" id="IPR052495">
    <property type="entry name" value="Alpha-glucan_binding_chloro"/>
</dbReference>
<keyword evidence="3" id="KW-0934">Plastid</keyword>
<protein>
    <submittedName>
        <fullName evidence="7">Uncharacterized protein</fullName>
    </submittedName>
</protein>
<dbReference type="GO" id="GO:2001070">
    <property type="term" value="F:starch binding"/>
    <property type="evidence" value="ECO:0007669"/>
    <property type="project" value="TreeGrafter"/>
</dbReference>
<dbReference type="GO" id="GO:0009570">
    <property type="term" value="C:chloroplast stroma"/>
    <property type="evidence" value="ECO:0007669"/>
    <property type="project" value="UniProtKB-SubCell"/>
</dbReference>
<evidence type="ECO:0000256" key="6">
    <source>
        <dbReference type="SAM" id="MobiDB-lite"/>
    </source>
</evidence>
<keyword evidence="4" id="KW-0809">Transit peptide</keyword>
<evidence type="ECO:0000313" key="8">
    <source>
        <dbReference type="Proteomes" id="UP001229421"/>
    </source>
</evidence>
<proteinExistence type="inferred from homology"/>
<comment type="caution">
    <text evidence="7">The sequence shown here is derived from an EMBL/GenBank/DDBJ whole genome shotgun (WGS) entry which is preliminary data.</text>
</comment>
<evidence type="ECO:0000256" key="2">
    <source>
        <dbReference type="ARBA" id="ARBA00022528"/>
    </source>
</evidence>
<evidence type="ECO:0000256" key="5">
    <source>
        <dbReference type="ARBA" id="ARBA00038237"/>
    </source>
</evidence>
<dbReference type="AlphaFoldDB" id="A0AAD8PBE3"/>
<name>A0AAD8PBE3_TARER</name>
<dbReference type="GO" id="GO:0043036">
    <property type="term" value="C:starch grain"/>
    <property type="evidence" value="ECO:0007669"/>
    <property type="project" value="TreeGrafter"/>
</dbReference>